<dbReference type="PROSITE" id="PS50405">
    <property type="entry name" value="GST_CTER"/>
    <property type="match status" value="1"/>
</dbReference>
<dbReference type="AlphaFoldDB" id="V4PTX3"/>
<reference evidence="3 4" key="1">
    <citation type="submission" date="2013-07" db="EMBL/GenBank/DDBJ databases">
        <authorList>
            <person name="Schaap P.J."/>
            <person name="Mehboob F."/>
            <person name="Oosterkamp M.J."/>
            <person name="de Vos W.M."/>
            <person name="Stams A.J.M."/>
            <person name="Koehorst J.J."/>
        </authorList>
    </citation>
    <scope>NUCLEOTIDE SEQUENCE [LARGE SCALE GENOMIC DNA]</scope>
    <source>
        <strain evidence="3 4">AW-1</strain>
    </source>
</reference>
<dbReference type="InterPro" id="IPR010987">
    <property type="entry name" value="Glutathione-S-Trfase_C-like"/>
</dbReference>
<feature type="domain" description="GST C-terminal" evidence="1">
    <location>
        <begin position="1"/>
        <end position="109"/>
    </location>
</feature>
<name>V4PTX3_STUCH</name>
<dbReference type="PATRIC" id="fig|1263865.4.peg.1850"/>
<organism evidence="3 4">
    <name type="scientific">Stutzerimonas chloritidismutans AW-1</name>
    <dbReference type="NCBI Taxonomy" id="1263865"/>
    <lineage>
        <taxon>Bacteria</taxon>
        <taxon>Pseudomonadati</taxon>
        <taxon>Pseudomonadota</taxon>
        <taxon>Gammaproteobacteria</taxon>
        <taxon>Pseudomonadales</taxon>
        <taxon>Pseudomonadaceae</taxon>
        <taxon>Stutzerimonas</taxon>
    </lineage>
</organism>
<dbReference type="Proteomes" id="UP000017822">
    <property type="component" value="Unassembled WGS sequence"/>
</dbReference>
<dbReference type="Gene3D" id="1.20.1050.10">
    <property type="match status" value="1"/>
</dbReference>
<evidence type="ECO:0000313" key="3">
    <source>
        <dbReference type="EMBL" id="ESQ99630.1"/>
    </source>
</evidence>
<dbReference type="InterPro" id="IPR036282">
    <property type="entry name" value="Glutathione-S-Trfase_C_sf"/>
</dbReference>
<dbReference type="CDD" id="cd00299">
    <property type="entry name" value="GST_C_family"/>
    <property type="match status" value="1"/>
</dbReference>
<proteinExistence type="predicted"/>
<gene>
    <name evidence="3" type="ORF">F753_09580</name>
    <name evidence="2" type="ORF">F753_23735</name>
</gene>
<dbReference type="SUPFAM" id="SSF47616">
    <property type="entry name" value="GST C-terminal domain-like"/>
    <property type="match status" value="1"/>
</dbReference>
<accession>V4PTX3</accession>
<comment type="caution">
    <text evidence="3">The sequence shown here is derived from an EMBL/GenBank/DDBJ whole genome shotgun (WGS) entry which is preliminary data.</text>
</comment>
<sequence>MLLRKQAMTVRPAGGKNLFGQIGFFHSASQYQTANERNGHLHTQLGEQFFFCTEHWSIADALLTPMLDYLMLITEPAGLLSQWPRLRDYLERMRTRPSGCAVLQSTPAR</sequence>
<dbReference type="Pfam" id="PF13410">
    <property type="entry name" value="GST_C_2"/>
    <property type="match status" value="1"/>
</dbReference>
<dbReference type="RefSeq" id="WP_023445062.1">
    <property type="nucleotide sequence ID" value="NZ_AOFQ01000029.1"/>
</dbReference>
<evidence type="ECO:0000259" key="1">
    <source>
        <dbReference type="PROSITE" id="PS50405"/>
    </source>
</evidence>
<evidence type="ECO:0000313" key="4">
    <source>
        <dbReference type="Proteomes" id="UP000017822"/>
    </source>
</evidence>
<evidence type="ECO:0000313" key="2">
    <source>
        <dbReference type="EMBL" id="ESQ96853.1"/>
    </source>
</evidence>
<dbReference type="EMBL" id="AOFQ01000074">
    <property type="protein sequence ID" value="ESQ96853.1"/>
    <property type="molecule type" value="Genomic_DNA"/>
</dbReference>
<protein>
    <recommendedName>
        <fullName evidence="1">GST C-terminal domain-containing protein</fullName>
    </recommendedName>
</protein>
<dbReference type="EMBL" id="AOFQ01000029">
    <property type="protein sequence ID" value="ESQ99630.1"/>
    <property type="molecule type" value="Genomic_DNA"/>
</dbReference>